<feature type="transmembrane region" description="Helical" evidence="1">
    <location>
        <begin position="9"/>
        <end position="27"/>
    </location>
</feature>
<feature type="transmembrane region" description="Helical" evidence="1">
    <location>
        <begin position="157"/>
        <end position="174"/>
    </location>
</feature>
<dbReference type="RefSeq" id="WP_147251863.1">
    <property type="nucleotide sequence ID" value="NZ_QNRL01000001.1"/>
</dbReference>
<evidence type="ECO:0000313" key="3">
    <source>
        <dbReference type="Proteomes" id="UP000253201"/>
    </source>
</evidence>
<evidence type="ECO:0008006" key="4">
    <source>
        <dbReference type="Google" id="ProtNLM"/>
    </source>
</evidence>
<feature type="transmembrane region" description="Helical" evidence="1">
    <location>
        <begin position="102"/>
        <end position="120"/>
    </location>
</feature>
<name>A0ABX9G3G1_9ENTR</name>
<feature type="transmembrane region" description="Helical" evidence="1">
    <location>
        <begin position="308"/>
        <end position="332"/>
    </location>
</feature>
<feature type="transmembrane region" description="Helical" evidence="1">
    <location>
        <begin position="497"/>
        <end position="519"/>
    </location>
</feature>
<dbReference type="Proteomes" id="UP000253201">
    <property type="component" value="Unassembled WGS sequence"/>
</dbReference>
<feature type="transmembrane region" description="Helical" evidence="1">
    <location>
        <begin position="364"/>
        <end position="381"/>
    </location>
</feature>
<proteinExistence type="predicted"/>
<gene>
    <name evidence="2" type="ORF">DFQ50_101539</name>
</gene>
<feature type="transmembrane region" description="Helical" evidence="1">
    <location>
        <begin position="277"/>
        <end position="296"/>
    </location>
</feature>
<feature type="transmembrane region" description="Helical" evidence="1">
    <location>
        <begin position="338"/>
        <end position="357"/>
    </location>
</feature>
<reference evidence="2 3" key="1">
    <citation type="submission" date="2018-06" db="EMBL/GenBank/DDBJ databases">
        <title>Genomic Encyclopedia of Type Strains, Phase IV (KMG-IV): sequencing the most valuable type-strain genomes for metagenomic binning, comparative biology and taxonomic classification.</title>
        <authorList>
            <person name="Goeker M."/>
        </authorList>
    </citation>
    <scope>NUCLEOTIDE SEQUENCE [LARGE SCALE GENOMIC DNA]</scope>
    <source>
        <strain evidence="2 3">DSM 27453</strain>
    </source>
</reference>
<accession>A0ABX9G3G1</accession>
<protein>
    <recommendedName>
        <fullName evidence="4">Membrane protein YfhO</fullName>
    </recommendedName>
</protein>
<keyword evidence="1" id="KW-1133">Transmembrane helix</keyword>
<keyword evidence="1" id="KW-0472">Membrane</keyword>
<evidence type="ECO:0000313" key="2">
    <source>
        <dbReference type="EMBL" id="RBP15056.1"/>
    </source>
</evidence>
<organism evidence="2 3">
    <name type="scientific">Pseudocitrobacter faecalis</name>
    <dbReference type="NCBI Taxonomy" id="1398493"/>
    <lineage>
        <taxon>Bacteria</taxon>
        <taxon>Pseudomonadati</taxon>
        <taxon>Pseudomonadota</taxon>
        <taxon>Gammaproteobacteria</taxon>
        <taxon>Enterobacterales</taxon>
        <taxon>Enterobacteriaceae</taxon>
        <taxon>Pseudocitrobacter</taxon>
    </lineage>
</organism>
<feature type="transmembrane region" description="Helical" evidence="1">
    <location>
        <begin position="217"/>
        <end position="238"/>
    </location>
</feature>
<comment type="caution">
    <text evidence="2">The sequence shown here is derived from an EMBL/GenBank/DDBJ whole genome shotgun (WGS) entry which is preliminary data.</text>
</comment>
<keyword evidence="1" id="KW-0812">Transmembrane</keyword>
<dbReference type="EMBL" id="QNRL01000001">
    <property type="protein sequence ID" value="RBP15056.1"/>
    <property type="molecule type" value="Genomic_DNA"/>
</dbReference>
<sequence length="528" mass="58943">MNNKKLNKVALVAISLAAVLFCVYISWMPVFHHNSWSGHDYLFHINRMLSSVNSIKNGQPIPFYDIDYINHPGYGSNLFYPPLTNMLGSLAFYISQDLNLSVKFLAVFIAILSTGTAYISLVRINNNKSLSIIYSLCFSCSIYMIDNIFIRSSYPEAIAICAIPLFFYGLNSKVNKESFVFLVLANVIFILSNIPATLCSGVIFLIYYVLNRKKLSLYIASVCTSILLCAWYVGPLLYSTYGESFTMLDRNWFPVMSQKAITAYELISGEMIKTGPLTGMALGIGLPTIIALAWTYAKTSDKNPLDYIFILIISFIICGGINFDFLGGALVHFSKIQFTWRFVPFLLFIILTILHASQKISAKYALLIFISTSLMTSAITVPKNSSRNLTIELAASANFKDYVLSNAPEIGKLGKVIKCENGKSYPYSRSLGTNGLPVFTLNIPTATSCTIPFMAYKSLNLTGAKDFTREGYFKATLTSGKKILKVEISQNFKRVLLFSYIFSIVSIIFVFFVIARLNIRSFITAGKQ</sequence>
<evidence type="ECO:0000256" key="1">
    <source>
        <dbReference type="SAM" id="Phobius"/>
    </source>
</evidence>
<keyword evidence="3" id="KW-1185">Reference proteome</keyword>
<feature type="transmembrane region" description="Helical" evidence="1">
    <location>
        <begin position="180"/>
        <end position="210"/>
    </location>
</feature>